<proteinExistence type="predicted"/>
<dbReference type="PROSITE" id="PS51257">
    <property type="entry name" value="PROKAR_LIPOPROTEIN"/>
    <property type="match status" value="1"/>
</dbReference>
<sequence length="151" mass="17210">MIKESKNGTILFLSKSLIVSCVVLGVVIGGCASSSQPKVQQQEKKQPINQSMRQQQKLQQVPKEQKPYKTMGERKTTSQLLQEMEQEAKRVQGVENARITIREKDVYVTLDLKRNVTAAEARKIEHHVIDALHKKSGRYDFHVTSYDGYHS</sequence>
<dbReference type="Proteomes" id="UP001077662">
    <property type="component" value="Unassembled WGS sequence"/>
</dbReference>
<protein>
    <submittedName>
        <fullName evidence="2">YhcN/YlaJ family sporulation lipoprotein</fullName>
    </submittedName>
</protein>
<dbReference type="RefSeq" id="WP_258432599.1">
    <property type="nucleotide sequence ID" value="NZ_JANSGW010000001.1"/>
</dbReference>
<evidence type="ECO:0000313" key="2">
    <source>
        <dbReference type="EMBL" id="MCZ0805434.1"/>
    </source>
</evidence>
<feature type="compositionally biased region" description="Basic and acidic residues" evidence="1">
    <location>
        <begin position="63"/>
        <end position="76"/>
    </location>
</feature>
<name>A0AAP3DBP7_BRELA</name>
<evidence type="ECO:0000313" key="3">
    <source>
        <dbReference type="Proteomes" id="UP001077662"/>
    </source>
</evidence>
<keyword evidence="2" id="KW-0449">Lipoprotein</keyword>
<reference evidence="2" key="1">
    <citation type="submission" date="2022-09" db="EMBL/GenBank/DDBJ databases">
        <title>Genome analysis and characterization of larvicidal activity of Brevibacillus strains.</title>
        <authorList>
            <person name="Patrusheva E.V."/>
            <person name="Izotova A.O."/>
            <person name="Toshchakov S.V."/>
            <person name="Sineoky S.P."/>
        </authorList>
    </citation>
    <scope>NUCLEOTIDE SEQUENCE</scope>
    <source>
        <strain evidence="2">VKPM_B-13247</strain>
    </source>
</reference>
<feature type="region of interest" description="Disordered" evidence="1">
    <location>
        <begin position="36"/>
        <end position="79"/>
    </location>
</feature>
<organism evidence="2 3">
    <name type="scientific">Brevibacillus laterosporus</name>
    <name type="common">Bacillus laterosporus</name>
    <dbReference type="NCBI Taxonomy" id="1465"/>
    <lineage>
        <taxon>Bacteria</taxon>
        <taxon>Bacillati</taxon>
        <taxon>Bacillota</taxon>
        <taxon>Bacilli</taxon>
        <taxon>Bacillales</taxon>
        <taxon>Paenibacillaceae</taxon>
        <taxon>Brevibacillus</taxon>
    </lineage>
</organism>
<comment type="caution">
    <text evidence="2">The sequence shown here is derived from an EMBL/GenBank/DDBJ whole genome shotgun (WGS) entry which is preliminary data.</text>
</comment>
<gene>
    <name evidence="2" type="ORF">O0554_00660</name>
</gene>
<dbReference type="AlphaFoldDB" id="A0AAP3DBP7"/>
<dbReference type="EMBL" id="JAPTNE010000001">
    <property type="protein sequence ID" value="MCZ0805434.1"/>
    <property type="molecule type" value="Genomic_DNA"/>
</dbReference>
<accession>A0AAP3DBP7</accession>
<evidence type="ECO:0000256" key="1">
    <source>
        <dbReference type="SAM" id="MobiDB-lite"/>
    </source>
</evidence>